<evidence type="ECO:0000256" key="1">
    <source>
        <dbReference type="SAM" id="MobiDB-lite"/>
    </source>
</evidence>
<dbReference type="AlphaFoldDB" id="A0A8J3FVE8"/>
<feature type="compositionally biased region" description="Acidic residues" evidence="1">
    <location>
        <begin position="57"/>
        <end position="71"/>
    </location>
</feature>
<dbReference type="InterPro" id="IPR007995">
    <property type="entry name" value="DUF742"/>
</dbReference>
<keyword evidence="3" id="KW-1185">Reference proteome</keyword>
<proteinExistence type="predicted"/>
<feature type="region of interest" description="Disordered" evidence="1">
    <location>
        <begin position="1"/>
        <end position="135"/>
    </location>
</feature>
<name>A0A8J3FVE8_9PSEU</name>
<evidence type="ECO:0000313" key="2">
    <source>
        <dbReference type="EMBL" id="GGM63083.1"/>
    </source>
</evidence>
<evidence type="ECO:0008006" key="4">
    <source>
        <dbReference type="Google" id="ProtNLM"/>
    </source>
</evidence>
<reference evidence="2" key="1">
    <citation type="journal article" date="2014" name="Int. J. Syst. Evol. Microbiol.">
        <title>Complete genome sequence of Corynebacterium casei LMG S-19264T (=DSM 44701T), isolated from a smear-ripened cheese.</title>
        <authorList>
            <consortium name="US DOE Joint Genome Institute (JGI-PGF)"/>
            <person name="Walter F."/>
            <person name="Albersmeier A."/>
            <person name="Kalinowski J."/>
            <person name="Ruckert C."/>
        </authorList>
    </citation>
    <scope>NUCLEOTIDE SEQUENCE</scope>
    <source>
        <strain evidence="2">CGMCC 4.5737</strain>
    </source>
</reference>
<sequence>MHEPDGQAPDLSTTPEDRSREASAPEVSGRHRGRRGRVGMTGARFGSASLRQRWADDEGPEPDESEYDPEPTDPGIGRTGARFGPPALRRQWREDTPEEPPPAGADVEVPRPAEGTPEAPVTQPAEEWPPPKEAGHWSLVRPYARTAGRTHSEYELALETLVSARPETPGDEPLSPQSRSIVELCARPRSVAEVAALLSVPLGVARVLVGDLAATNALVIHGGGHGSGAPDRALLERVLSGLRRL</sequence>
<protein>
    <recommendedName>
        <fullName evidence="4">DUF742 domain-containing protein</fullName>
    </recommendedName>
</protein>
<accession>A0A8J3FVE8</accession>
<dbReference type="Proteomes" id="UP000637578">
    <property type="component" value="Unassembled WGS sequence"/>
</dbReference>
<dbReference type="RefSeq" id="WP_229686498.1">
    <property type="nucleotide sequence ID" value="NZ_BMMK01000017.1"/>
</dbReference>
<organism evidence="2 3">
    <name type="scientific">Longimycelium tulufanense</name>
    <dbReference type="NCBI Taxonomy" id="907463"/>
    <lineage>
        <taxon>Bacteria</taxon>
        <taxon>Bacillati</taxon>
        <taxon>Actinomycetota</taxon>
        <taxon>Actinomycetes</taxon>
        <taxon>Pseudonocardiales</taxon>
        <taxon>Pseudonocardiaceae</taxon>
        <taxon>Longimycelium</taxon>
    </lineage>
</organism>
<evidence type="ECO:0000313" key="3">
    <source>
        <dbReference type="Proteomes" id="UP000637578"/>
    </source>
</evidence>
<gene>
    <name evidence="2" type="ORF">GCM10012275_37170</name>
</gene>
<dbReference type="PANTHER" id="PTHR36221">
    <property type="entry name" value="DUF742 DOMAIN-CONTAINING PROTEIN"/>
    <property type="match status" value="1"/>
</dbReference>
<reference evidence="2" key="2">
    <citation type="submission" date="2020-09" db="EMBL/GenBank/DDBJ databases">
        <authorList>
            <person name="Sun Q."/>
            <person name="Zhou Y."/>
        </authorList>
    </citation>
    <scope>NUCLEOTIDE SEQUENCE</scope>
    <source>
        <strain evidence="2">CGMCC 4.5737</strain>
    </source>
</reference>
<dbReference type="PANTHER" id="PTHR36221:SF1">
    <property type="entry name" value="DUF742 DOMAIN-CONTAINING PROTEIN"/>
    <property type="match status" value="1"/>
</dbReference>
<comment type="caution">
    <text evidence="2">The sequence shown here is derived from an EMBL/GenBank/DDBJ whole genome shotgun (WGS) entry which is preliminary data.</text>
</comment>
<dbReference type="EMBL" id="BMMK01000017">
    <property type="protein sequence ID" value="GGM63083.1"/>
    <property type="molecule type" value="Genomic_DNA"/>
</dbReference>
<dbReference type="Pfam" id="PF05331">
    <property type="entry name" value="DUF742"/>
    <property type="match status" value="1"/>
</dbReference>